<dbReference type="FunFam" id="1.20.1580.10:FF:000002">
    <property type="entry name" value="UvrABC system protein A"/>
    <property type="match status" value="1"/>
</dbReference>
<organism evidence="19">
    <name type="scientific">candidate division CPR3 bacterium</name>
    <dbReference type="NCBI Taxonomy" id="2268181"/>
    <lineage>
        <taxon>Bacteria</taxon>
        <taxon>Bacteria division CPR3</taxon>
    </lineage>
</organism>
<dbReference type="GO" id="GO:0006289">
    <property type="term" value="P:nucleotide-excision repair"/>
    <property type="evidence" value="ECO:0007669"/>
    <property type="project" value="UniProtKB-UniRule"/>
</dbReference>
<comment type="caution">
    <text evidence="19">The sequence shown here is derived from an EMBL/GenBank/DDBJ whole genome shotgun (WGS) entry which is preliminary data.</text>
</comment>
<evidence type="ECO:0000256" key="2">
    <source>
        <dbReference type="ARBA" id="ARBA00022490"/>
    </source>
</evidence>
<feature type="zinc finger region" description="C4-type" evidence="17">
    <location>
        <begin position="754"/>
        <end position="780"/>
    </location>
</feature>
<evidence type="ECO:0000256" key="6">
    <source>
        <dbReference type="ARBA" id="ARBA00022763"/>
    </source>
</evidence>
<evidence type="ECO:0000256" key="15">
    <source>
        <dbReference type="ARBA" id="ARBA00039316"/>
    </source>
</evidence>
<dbReference type="CDD" id="cd03271">
    <property type="entry name" value="ABC_UvrA_II"/>
    <property type="match status" value="1"/>
</dbReference>
<dbReference type="GO" id="GO:0003677">
    <property type="term" value="F:DNA binding"/>
    <property type="evidence" value="ECO:0007669"/>
    <property type="project" value="UniProtKB-UniRule"/>
</dbReference>
<sequence>MKNIISIYGAREHNLKNISLEIPRNKLVVITGLSGSGKSSLAFDTLYAEGQRRYVESLSSYARQFLGLMEKPDVDKIEGLSPAISIDQKSTSSNPRSTVGTITEIYDYLRLLFANIGEIHCPNCGKKVSSQSVSEIVTQIMNQISNENEKKSQDRIMVLSPVVKGEKGEQKQILEKIKKDGFVRIRLNGMVLNLDDKIEIDKNKRNNLDIVIDRISLDNSKLDNLRIRLNDSIEVALRYSGGVVTIFNPETKEEKSFSENLACPDCGISIPEITPRSFSFNSPQGACPKCTGLGKTLEVDTKLIIPNPRLTVAEGAIRPWSRSITSNTSWHVRVLEAVGKKHGFNVNTPIEKIKPKALDIIINGTGDETYYLKYKTASGRIQEYPVNYEGVIKNLQRRYKETDSDLARRDIEKFMREKICPECEGKRLKKEILGVRVADRSIDQVVKDDINGLIEFFSKLSGKLNNKQKEISKNIIKEINARLQFLVDVGLGYITIDRSAATLSGGEAQRIRLATQIGSGLTGVLYILDEPTIGLHQRDTAKLIKTLENLRNLDNTLIVVEHDEQVMMTADYLIDIGPGAGEHGGRVVSAGKPEKVKKDKNSLTGKYLSGKVKIDIPKKRRVGNGKFLEIIEAEENNLKKIDVKIPLGLFVCVTGVSGSGKSSLINDILAKRLSVEYHGSLQEPGKCKEIKGVKNLDKIINIDQSAIGRSPRSNPATYTGLFTAVRELFASTKEAKSRGYSEGRFSFNVKGGRCESCRGDGVNKIEMHFLPDVYVQCDVCGGKRYTQEVLDIYYKDKNIADVLDMTIEEALSFFENIPLLKTKLEILNKVGLGYMKLGQSATTLSGGEAQRVKLATELSRRATGKTLYILDEPTTGLHFDDIKRLLGVLQALVDKGNSVLVIEHNLDVIKSSDWVIDLGPEGGDKGGEIIAEGTPENVSKINKSYTGQYLKKNL</sequence>
<keyword evidence="8 17" id="KW-0863">Zinc-finger</keyword>
<dbReference type="Pfam" id="PF17755">
    <property type="entry name" value="UvrA_DNA-bind"/>
    <property type="match status" value="1"/>
</dbReference>
<evidence type="ECO:0000256" key="9">
    <source>
        <dbReference type="ARBA" id="ARBA00022833"/>
    </source>
</evidence>
<keyword evidence="11 17" id="KW-0267">Excision nuclease</keyword>
<evidence type="ECO:0000256" key="8">
    <source>
        <dbReference type="ARBA" id="ARBA00022771"/>
    </source>
</evidence>
<dbReference type="GO" id="GO:0009380">
    <property type="term" value="C:excinuclease repair complex"/>
    <property type="evidence" value="ECO:0007669"/>
    <property type="project" value="InterPro"/>
</dbReference>
<dbReference type="Gene3D" id="1.20.1580.10">
    <property type="entry name" value="ABC transporter ATPase like domain"/>
    <property type="match status" value="2"/>
</dbReference>
<evidence type="ECO:0000259" key="18">
    <source>
        <dbReference type="PROSITE" id="PS50893"/>
    </source>
</evidence>
<comment type="function">
    <text evidence="17">The UvrABC repair system catalyzes the recognition and processing of DNA lesions. UvrA is an ATPase and a DNA-binding protein. A damage recognition complex composed of 2 UvrA and 2 UvrB subunits scans DNA for abnormalities. When the presence of a lesion has been verified by UvrB, the UvrA molecules dissociate.</text>
</comment>
<feature type="binding site" evidence="17">
    <location>
        <begin position="32"/>
        <end position="39"/>
    </location>
    <ligand>
        <name>ATP</name>
        <dbReference type="ChEBI" id="CHEBI:30616"/>
    </ligand>
</feature>
<dbReference type="PANTHER" id="PTHR43152">
    <property type="entry name" value="UVRABC SYSTEM PROTEIN A"/>
    <property type="match status" value="1"/>
</dbReference>
<dbReference type="InterPro" id="IPR027417">
    <property type="entry name" value="P-loop_NTPase"/>
</dbReference>
<dbReference type="InterPro" id="IPR004602">
    <property type="entry name" value="UvrA"/>
</dbReference>
<dbReference type="GO" id="GO:0009432">
    <property type="term" value="P:SOS response"/>
    <property type="evidence" value="ECO:0007669"/>
    <property type="project" value="UniProtKB-UniRule"/>
</dbReference>
<dbReference type="InterPro" id="IPR041552">
    <property type="entry name" value="UvrA_DNA-bd"/>
</dbReference>
<dbReference type="InterPro" id="IPR003439">
    <property type="entry name" value="ABC_transporter-like_ATP-bd"/>
</dbReference>
<evidence type="ECO:0000256" key="14">
    <source>
        <dbReference type="ARBA" id="ARBA00038000"/>
    </source>
</evidence>
<dbReference type="InterPro" id="IPR041102">
    <property type="entry name" value="UvrA_inter"/>
</dbReference>
<keyword evidence="10 17" id="KW-0067">ATP-binding</keyword>
<dbReference type="NCBIfam" id="TIGR00630">
    <property type="entry name" value="uvra"/>
    <property type="match status" value="1"/>
</dbReference>
<dbReference type="GO" id="GO:0008270">
    <property type="term" value="F:zinc ion binding"/>
    <property type="evidence" value="ECO:0007669"/>
    <property type="project" value="UniProtKB-UniRule"/>
</dbReference>
<name>A0A7C4M2T1_UNCC3</name>
<comment type="subcellular location">
    <subcellularLocation>
        <location evidence="1 17">Cytoplasm</location>
    </subcellularLocation>
</comment>
<dbReference type="HAMAP" id="MF_00205">
    <property type="entry name" value="UvrA"/>
    <property type="match status" value="1"/>
</dbReference>
<dbReference type="AlphaFoldDB" id="A0A7C4M2T1"/>
<comment type="subunit">
    <text evidence="17">Forms a heterotetramer with UvrB during the search for lesions.</text>
</comment>
<dbReference type="GO" id="GO:0005524">
    <property type="term" value="F:ATP binding"/>
    <property type="evidence" value="ECO:0007669"/>
    <property type="project" value="UniProtKB-UniRule"/>
</dbReference>
<feature type="zinc finger region" description="C4-type" evidence="17">
    <location>
        <begin position="263"/>
        <end position="290"/>
    </location>
</feature>
<dbReference type="NCBIfam" id="NF001503">
    <property type="entry name" value="PRK00349.1"/>
    <property type="match status" value="1"/>
</dbReference>
<dbReference type="InterPro" id="IPR017871">
    <property type="entry name" value="ABC_transporter-like_CS"/>
</dbReference>
<evidence type="ECO:0000256" key="7">
    <source>
        <dbReference type="ARBA" id="ARBA00022769"/>
    </source>
</evidence>
<dbReference type="EMBL" id="DSYQ01000006">
    <property type="protein sequence ID" value="HGT70953.1"/>
    <property type="molecule type" value="Genomic_DNA"/>
</dbReference>
<reference evidence="19" key="1">
    <citation type="journal article" date="2020" name="mSystems">
        <title>Genome- and Community-Level Interaction Insights into Carbon Utilization and Element Cycling Functions of Hydrothermarchaeota in Hydrothermal Sediment.</title>
        <authorList>
            <person name="Zhou Z."/>
            <person name="Liu Y."/>
            <person name="Xu W."/>
            <person name="Pan J."/>
            <person name="Luo Z.H."/>
            <person name="Li M."/>
        </authorList>
    </citation>
    <scope>NUCLEOTIDE SEQUENCE [LARGE SCALE GENOMIC DNA]</scope>
    <source>
        <strain evidence="19">SpSt-579</strain>
    </source>
</reference>
<dbReference type="FunFam" id="3.40.50.300:FF:000028">
    <property type="entry name" value="UvrABC system protein A"/>
    <property type="match status" value="1"/>
</dbReference>
<evidence type="ECO:0000256" key="16">
    <source>
        <dbReference type="ARBA" id="ARBA00042156"/>
    </source>
</evidence>
<evidence type="ECO:0000256" key="17">
    <source>
        <dbReference type="HAMAP-Rule" id="MF_00205"/>
    </source>
</evidence>
<evidence type="ECO:0000256" key="3">
    <source>
        <dbReference type="ARBA" id="ARBA00022723"/>
    </source>
</evidence>
<evidence type="ECO:0000256" key="1">
    <source>
        <dbReference type="ARBA" id="ARBA00004496"/>
    </source>
</evidence>
<comment type="similarity">
    <text evidence="14 17">Belongs to the ABC transporter superfamily. UvrA family.</text>
</comment>
<feature type="binding site" evidence="17">
    <location>
        <begin position="655"/>
        <end position="662"/>
    </location>
    <ligand>
        <name>ATP</name>
        <dbReference type="ChEBI" id="CHEBI:30616"/>
    </ligand>
</feature>
<evidence type="ECO:0000256" key="5">
    <source>
        <dbReference type="ARBA" id="ARBA00022741"/>
    </source>
</evidence>
<keyword evidence="12 17" id="KW-0238">DNA-binding</keyword>
<dbReference type="PROSITE" id="PS50893">
    <property type="entry name" value="ABC_TRANSPORTER_2"/>
    <property type="match status" value="1"/>
</dbReference>
<accession>A0A7C4M2T1</accession>
<gene>
    <name evidence="17 19" type="primary">uvrA</name>
    <name evidence="19" type="ORF">ENT43_01705</name>
</gene>
<dbReference type="Gene3D" id="3.30.1490.20">
    <property type="entry name" value="ATP-grasp fold, A domain"/>
    <property type="match status" value="1"/>
</dbReference>
<keyword evidence="5 17" id="KW-0547">Nucleotide-binding</keyword>
<dbReference type="SUPFAM" id="SSF52540">
    <property type="entry name" value="P-loop containing nucleoside triphosphate hydrolases"/>
    <property type="match status" value="2"/>
</dbReference>
<dbReference type="GO" id="GO:0009381">
    <property type="term" value="F:excinuclease ABC activity"/>
    <property type="evidence" value="ECO:0007669"/>
    <property type="project" value="UniProtKB-UniRule"/>
</dbReference>
<evidence type="ECO:0000256" key="12">
    <source>
        <dbReference type="ARBA" id="ARBA00023125"/>
    </source>
</evidence>
<dbReference type="PANTHER" id="PTHR43152:SF3">
    <property type="entry name" value="UVRABC SYSTEM PROTEIN A"/>
    <property type="match status" value="1"/>
</dbReference>
<dbReference type="Gene3D" id="1.10.8.280">
    <property type="entry name" value="ABC transporter ATPase domain-like"/>
    <property type="match status" value="1"/>
</dbReference>
<evidence type="ECO:0000256" key="11">
    <source>
        <dbReference type="ARBA" id="ARBA00022881"/>
    </source>
</evidence>
<keyword evidence="17" id="KW-0742">SOS response</keyword>
<dbReference type="GO" id="GO:0005737">
    <property type="term" value="C:cytoplasm"/>
    <property type="evidence" value="ECO:0007669"/>
    <property type="project" value="UniProtKB-SubCell"/>
</dbReference>
<dbReference type="Pfam" id="PF17760">
    <property type="entry name" value="UvrA_inter"/>
    <property type="match status" value="1"/>
</dbReference>
<evidence type="ECO:0000256" key="10">
    <source>
        <dbReference type="ARBA" id="ARBA00022840"/>
    </source>
</evidence>
<evidence type="ECO:0000256" key="13">
    <source>
        <dbReference type="ARBA" id="ARBA00023204"/>
    </source>
</evidence>
<keyword evidence="4 17" id="KW-0677">Repeat</keyword>
<keyword evidence="7 17" id="KW-0228">DNA excision</keyword>
<keyword evidence="13 17" id="KW-0234">DNA repair</keyword>
<keyword evidence="6 17" id="KW-0227">DNA damage</keyword>
<dbReference type="PROSITE" id="PS00211">
    <property type="entry name" value="ABC_TRANSPORTER_1"/>
    <property type="match status" value="2"/>
</dbReference>
<keyword evidence="9 17" id="KW-0862">Zinc</keyword>
<dbReference type="Gene3D" id="3.40.50.300">
    <property type="entry name" value="P-loop containing nucleotide triphosphate hydrolases"/>
    <property type="match status" value="2"/>
</dbReference>
<dbReference type="InterPro" id="IPR013815">
    <property type="entry name" value="ATP_grasp_subdomain_1"/>
</dbReference>
<dbReference type="GO" id="GO:0016887">
    <property type="term" value="F:ATP hydrolysis activity"/>
    <property type="evidence" value="ECO:0007669"/>
    <property type="project" value="InterPro"/>
</dbReference>
<feature type="domain" description="ABC transporter" evidence="18">
    <location>
        <begin position="620"/>
        <end position="951"/>
    </location>
</feature>
<dbReference type="CDD" id="cd03270">
    <property type="entry name" value="ABC_UvrA_I"/>
    <property type="match status" value="1"/>
</dbReference>
<keyword evidence="3 17" id="KW-0479">Metal-binding</keyword>
<evidence type="ECO:0000256" key="4">
    <source>
        <dbReference type="ARBA" id="ARBA00022737"/>
    </source>
</evidence>
<protein>
    <recommendedName>
        <fullName evidence="15 17">UvrABC system protein A</fullName>
        <shortName evidence="17">UvrA protein</shortName>
    </recommendedName>
    <alternativeName>
        <fullName evidence="16 17">Excinuclease ABC subunit A</fullName>
    </alternativeName>
</protein>
<evidence type="ECO:0000313" key="19">
    <source>
        <dbReference type="EMBL" id="HGT70953.1"/>
    </source>
</evidence>
<keyword evidence="2 17" id="KW-0963">Cytoplasm</keyword>
<proteinExistence type="inferred from homology"/>